<feature type="transmembrane region" description="Helical" evidence="1">
    <location>
        <begin position="21"/>
        <end position="40"/>
    </location>
</feature>
<accession>A0A8D9DR53</accession>
<keyword evidence="1" id="KW-0812">Transmembrane</keyword>
<proteinExistence type="predicted"/>
<dbReference type="AlphaFoldDB" id="A0A8D9DR53"/>
<keyword evidence="1" id="KW-1133">Transmembrane helix</keyword>
<protein>
    <submittedName>
        <fullName evidence="2">Uncharacterized protein</fullName>
    </submittedName>
</protein>
<reference evidence="2" key="1">
    <citation type="submission" date="2021-05" db="EMBL/GenBank/DDBJ databases">
        <authorList>
            <person name="Alioto T."/>
            <person name="Alioto T."/>
            <person name="Gomez Garrido J."/>
        </authorList>
    </citation>
    <scope>NUCLEOTIDE SEQUENCE</scope>
</reference>
<sequence>MKGQINSGSGWARKFNERSNQLLFFFANSSYFEIRITFFYFQIGLFSLFRGLNNKICLMLFCIIHHIVYNSKKRSKVDENIVGPVCAARSATTLSLRPRGCIYEE</sequence>
<dbReference type="EMBL" id="HBUF01370787">
    <property type="protein sequence ID" value="CAG6726044.1"/>
    <property type="molecule type" value="Transcribed_RNA"/>
</dbReference>
<evidence type="ECO:0000313" key="2">
    <source>
        <dbReference type="EMBL" id="CAG6726044.1"/>
    </source>
</evidence>
<organism evidence="2">
    <name type="scientific">Cacopsylla melanoneura</name>
    <dbReference type="NCBI Taxonomy" id="428564"/>
    <lineage>
        <taxon>Eukaryota</taxon>
        <taxon>Metazoa</taxon>
        <taxon>Ecdysozoa</taxon>
        <taxon>Arthropoda</taxon>
        <taxon>Hexapoda</taxon>
        <taxon>Insecta</taxon>
        <taxon>Pterygota</taxon>
        <taxon>Neoptera</taxon>
        <taxon>Paraneoptera</taxon>
        <taxon>Hemiptera</taxon>
        <taxon>Sternorrhyncha</taxon>
        <taxon>Psylloidea</taxon>
        <taxon>Psyllidae</taxon>
        <taxon>Psyllinae</taxon>
        <taxon>Cacopsylla</taxon>
    </lineage>
</organism>
<name>A0A8D9DR53_9HEMI</name>
<evidence type="ECO:0000256" key="1">
    <source>
        <dbReference type="SAM" id="Phobius"/>
    </source>
</evidence>
<keyword evidence="1" id="KW-0472">Membrane</keyword>
<feature type="transmembrane region" description="Helical" evidence="1">
    <location>
        <begin position="52"/>
        <end position="69"/>
    </location>
</feature>